<feature type="region of interest" description="Disordered" evidence="5">
    <location>
        <begin position="318"/>
        <end position="340"/>
    </location>
</feature>
<feature type="region of interest" description="Disordered" evidence="5">
    <location>
        <begin position="113"/>
        <end position="144"/>
    </location>
</feature>
<evidence type="ECO:0000256" key="5">
    <source>
        <dbReference type="SAM" id="MobiDB-lite"/>
    </source>
</evidence>
<feature type="region of interest" description="Disordered" evidence="5">
    <location>
        <begin position="262"/>
        <end position="286"/>
    </location>
</feature>
<dbReference type="GO" id="GO:0071944">
    <property type="term" value="C:cell periphery"/>
    <property type="evidence" value="ECO:0007669"/>
    <property type="project" value="UniProtKB-ARBA"/>
</dbReference>
<proteinExistence type="predicted"/>
<feature type="compositionally biased region" description="Polar residues" evidence="5">
    <location>
        <begin position="229"/>
        <end position="245"/>
    </location>
</feature>
<evidence type="ECO:0000313" key="8">
    <source>
        <dbReference type="Proteomes" id="UP001309876"/>
    </source>
</evidence>
<evidence type="ECO:0000256" key="3">
    <source>
        <dbReference type="ARBA" id="ARBA00022989"/>
    </source>
</evidence>
<gene>
    <name evidence="7" type="ORF">LTR05_001107</name>
</gene>
<evidence type="ECO:0000256" key="4">
    <source>
        <dbReference type="ARBA" id="ARBA00023136"/>
    </source>
</evidence>
<keyword evidence="4 6" id="KW-0472">Membrane</keyword>
<evidence type="ECO:0000313" key="7">
    <source>
        <dbReference type="EMBL" id="KAK5090929.1"/>
    </source>
</evidence>
<organism evidence="7 8">
    <name type="scientific">Lithohypha guttulata</name>
    <dbReference type="NCBI Taxonomy" id="1690604"/>
    <lineage>
        <taxon>Eukaryota</taxon>
        <taxon>Fungi</taxon>
        <taxon>Dikarya</taxon>
        <taxon>Ascomycota</taxon>
        <taxon>Pezizomycotina</taxon>
        <taxon>Eurotiomycetes</taxon>
        <taxon>Chaetothyriomycetidae</taxon>
        <taxon>Chaetothyriales</taxon>
        <taxon>Trichomeriaceae</taxon>
        <taxon>Lithohypha</taxon>
    </lineage>
</organism>
<dbReference type="GO" id="GO:0016020">
    <property type="term" value="C:membrane"/>
    <property type="evidence" value="ECO:0007669"/>
    <property type="project" value="UniProtKB-SubCell"/>
</dbReference>
<feature type="compositionally biased region" description="Polar residues" evidence="5">
    <location>
        <begin position="269"/>
        <end position="282"/>
    </location>
</feature>
<feature type="region of interest" description="Disordered" evidence="5">
    <location>
        <begin position="214"/>
        <end position="245"/>
    </location>
</feature>
<dbReference type="Proteomes" id="UP001309876">
    <property type="component" value="Unassembled WGS sequence"/>
</dbReference>
<protein>
    <submittedName>
        <fullName evidence="7">Uncharacterized protein</fullName>
    </submittedName>
</protein>
<dbReference type="PANTHER" id="PTHR15549">
    <property type="entry name" value="PAIRED IMMUNOGLOBULIN-LIKE TYPE 2 RECEPTOR"/>
    <property type="match status" value="1"/>
</dbReference>
<evidence type="ECO:0000256" key="1">
    <source>
        <dbReference type="ARBA" id="ARBA00004167"/>
    </source>
</evidence>
<feature type="transmembrane region" description="Helical" evidence="6">
    <location>
        <begin position="149"/>
        <end position="173"/>
    </location>
</feature>
<dbReference type="AlphaFoldDB" id="A0AAN7TD64"/>
<evidence type="ECO:0000256" key="2">
    <source>
        <dbReference type="ARBA" id="ARBA00022692"/>
    </source>
</evidence>
<dbReference type="InterPro" id="IPR051694">
    <property type="entry name" value="Immunoregulatory_rcpt-like"/>
</dbReference>
<sequence length="422" mass="44550">MSSSESEKGCFFLPLAQPNGYSFEYYHRYHQRGYDDVTATNYHISHDYSLGFTSIDHYTSCLDLDNIRRASDYCRTEPIHTTSDDNSASNQGQGPVITTVYSTQPIVTITPTASQASTLSTTSTRSSTTQSALSAPGSSSDSGGLSNGATIAIAVIIPIVAVIALIIFGLWFWRRRKAKKDAEELRKNEMAEYGFNPNNDPTLPVAAAAYTDGASEGNDDSGYRGWGATTASNRKPSTTLGSNSRAGALAGLNGTALSDYGSQGYGSGVQPSPSAETGSDGTQDPLVHGYPEAATAGAVGAVGAVGAAAFAAGSRNNRYSQASAPSGIHRGPSNASSAYSGVVAHSEADSDVPEMPTQRPYYQEEVPYNIYNDVQPGHGPYGDATYSGQGDQPVIRDVQARRNTRIERAPTFPQQGGIAQNF</sequence>
<reference evidence="7 8" key="1">
    <citation type="submission" date="2023-08" db="EMBL/GenBank/DDBJ databases">
        <title>Black Yeasts Isolated from many extreme environments.</title>
        <authorList>
            <person name="Coleine C."/>
            <person name="Stajich J.E."/>
            <person name="Selbmann L."/>
        </authorList>
    </citation>
    <scope>NUCLEOTIDE SEQUENCE [LARGE SCALE GENOMIC DNA]</scope>
    <source>
        <strain evidence="7 8">CCFEE 5910</strain>
    </source>
</reference>
<evidence type="ECO:0000256" key="6">
    <source>
        <dbReference type="SAM" id="Phobius"/>
    </source>
</evidence>
<comment type="caution">
    <text evidence="7">The sequence shown here is derived from an EMBL/GenBank/DDBJ whole genome shotgun (WGS) entry which is preliminary data.</text>
</comment>
<keyword evidence="3 6" id="KW-1133">Transmembrane helix</keyword>
<dbReference type="PANTHER" id="PTHR15549:SF30">
    <property type="entry name" value="MID2 DOMAIN-CONTAINING PROTEIN"/>
    <property type="match status" value="1"/>
</dbReference>
<comment type="subcellular location">
    <subcellularLocation>
        <location evidence="1">Membrane</location>
        <topology evidence="1">Single-pass membrane protein</topology>
    </subcellularLocation>
</comment>
<name>A0AAN7TD64_9EURO</name>
<accession>A0AAN7TD64</accession>
<keyword evidence="2 6" id="KW-0812">Transmembrane</keyword>
<dbReference type="EMBL" id="JAVRRJ010000001">
    <property type="protein sequence ID" value="KAK5090929.1"/>
    <property type="molecule type" value="Genomic_DNA"/>
</dbReference>
<keyword evidence="8" id="KW-1185">Reference proteome</keyword>